<sequence length="168" mass="18463">MTVNRDDLQPTSGPGFVSAREGRDSGPMVTRDRDEEGRPRQARPRDELGRPLPYGAEGVDPVSEDPLPPLETVRFALELLDRGRPFSAHEVFEARWKDAPGTEHDLWQGLAQLCVGLTHALRGNTIGAGRLLERGNGRLERYAATGGPTYGLDLTEFRTRIHRAAGPA</sequence>
<dbReference type="PANTHER" id="PTHR34796:SF1">
    <property type="entry name" value="EXPRESSED PROTEIN"/>
    <property type="match status" value="1"/>
</dbReference>
<gene>
    <name evidence="2" type="ORF">AFL01nite_13700</name>
</gene>
<organism evidence="2 3">
    <name type="scientific">Aeromicrobium flavum</name>
    <dbReference type="NCBI Taxonomy" id="416568"/>
    <lineage>
        <taxon>Bacteria</taxon>
        <taxon>Bacillati</taxon>
        <taxon>Actinomycetota</taxon>
        <taxon>Actinomycetes</taxon>
        <taxon>Propionibacteriales</taxon>
        <taxon>Nocardioidaceae</taxon>
        <taxon>Aeromicrobium</taxon>
    </lineage>
</organism>
<reference evidence="2 3" key="1">
    <citation type="submission" date="2019-07" db="EMBL/GenBank/DDBJ databases">
        <title>Whole genome shotgun sequence of Aeromicrobium flavum NBRC 107625.</title>
        <authorList>
            <person name="Hosoyama A."/>
            <person name="Uohara A."/>
            <person name="Ohji S."/>
            <person name="Ichikawa N."/>
        </authorList>
    </citation>
    <scope>NUCLEOTIDE SEQUENCE [LARGE SCALE GENOMIC DNA]</scope>
    <source>
        <strain evidence="2 3">NBRC 107625</strain>
    </source>
</reference>
<dbReference type="AlphaFoldDB" id="A0A512HUB8"/>
<dbReference type="Gene3D" id="1.10.3450.10">
    <property type="entry name" value="TTHA0068-like"/>
    <property type="match status" value="1"/>
</dbReference>
<feature type="compositionally biased region" description="Basic and acidic residues" evidence="1">
    <location>
        <begin position="20"/>
        <end position="49"/>
    </location>
</feature>
<dbReference type="Pfam" id="PF03745">
    <property type="entry name" value="DUF309"/>
    <property type="match status" value="1"/>
</dbReference>
<dbReference type="InterPro" id="IPR023203">
    <property type="entry name" value="TTHA0068_sf"/>
</dbReference>
<evidence type="ECO:0000256" key="1">
    <source>
        <dbReference type="SAM" id="MobiDB-lite"/>
    </source>
</evidence>
<proteinExistence type="predicted"/>
<dbReference type="SUPFAM" id="SSF140663">
    <property type="entry name" value="TTHA0068-like"/>
    <property type="match status" value="1"/>
</dbReference>
<keyword evidence="3" id="KW-1185">Reference proteome</keyword>
<dbReference type="PANTHER" id="PTHR34796">
    <property type="entry name" value="EXPRESSED PROTEIN"/>
    <property type="match status" value="1"/>
</dbReference>
<name>A0A512HUB8_9ACTN</name>
<protein>
    <recommendedName>
        <fullName evidence="4">DUF309 domain-containing protein</fullName>
    </recommendedName>
</protein>
<dbReference type="EMBL" id="BJZQ01000005">
    <property type="protein sequence ID" value="GEO89043.1"/>
    <property type="molecule type" value="Genomic_DNA"/>
</dbReference>
<evidence type="ECO:0000313" key="3">
    <source>
        <dbReference type="Proteomes" id="UP000321769"/>
    </source>
</evidence>
<evidence type="ECO:0008006" key="4">
    <source>
        <dbReference type="Google" id="ProtNLM"/>
    </source>
</evidence>
<comment type="caution">
    <text evidence="2">The sequence shown here is derived from an EMBL/GenBank/DDBJ whole genome shotgun (WGS) entry which is preliminary data.</text>
</comment>
<dbReference type="Proteomes" id="UP000321769">
    <property type="component" value="Unassembled WGS sequence"/>
</dbReference>
<dbReference type="InterPro" id="IPR005500">
    <property type="entry name" value="DUF309"/>
</dbReference>
<feature type="region of interest" description="Disordered" evidence="1">
    <location>
        <begin position="1"/>
        <end position="68"/>
    </location>
</feature>
<evidence type="ECO:0000313" key="2">
    <source>
        <dbReference type="EMBL" id="GEO89043.1"/>
    </source>
</evidence>
<accession>A0A512HUB8</accession>